<name>A0ABU6N9V5_9BACI</name>
<proteinExistence type="predicted"/>
<protein>
    <submittedName>
        <fullName evidence="1">Uncharacterized protein</fullName>
    </submittedName>
</protein>
<keyword evidence="2" id="KW-1185">Reference proteome</keyword>
<dbReference type="RefSeq" id="WP_327968007.1">
    <property type="nucleotide sequence ID" value="NZ_JARMQG010000130.1"/>
</dbReference>
<dbReference type="Proteomes" id="UP001330749">
    <property type="component" value="Unassembled WGS sequence"/>
</dbReference>
<organism evidence="1 2">
    <name type="scientific">Bacillus xiapuensis</name>
    <dbReference type="NCBI Taxonomy" id="2014075"/>
    <lineage>
        <taxon>Bacteria</taxon>
        <taxon>Bacillati</taxon>
        <taxon>Bacillota</taxon>
        <taxon>Bacilli</taxon>
        <taxon>Bacillales</taxon>
        <taxon>Bacillaceae</taxon>
        <taxon>Bacillus</taxon>
    </lineage>
</organism>
<evidence type="ECO:0000313" key="2">
    <source>
        <dbReference type="Proteomes" id="UP001330749"/>
    </source>
</evidence>
<comment type="caution">
    <text evidence="1">The sequence shown here is derived from an EMBL/GenBank/DDBJ whole genome shotgun (WGS) entry which is preliminary data.</text>
</comment>
<evidence type="ECO:0000313" key="1">
    <source>
        <dbReference type="EMBL" id="MED3562986.1"/>
    </source>
</evidence>
<sequence>MVIWMTEAMMESNQYSSRLKKTILILTHCPSHTDIPAILSIDGACHRFWVE</sequence>
<reference evidence="1 2" key="1">
    <citation type="submission" date="2023-03" db="EMBL/GenBank/DDBJ databases">
        <title>Bacillus Genome Sequencing.</title>
        <authorList>
            <person name="Dunlap C."/>
        </authorList>
    </citation>
    <scope>NUCLEOTIDE SEQUENCE [LARGE SCALE GENOMIC DNA]</scope>
    <source>
        <strain evidence="1 2">B-14544</strain>
    </source>
</reference>
<gene>
    <name evidence="1" type="ORF">P4447_11045</name>
</gene>
<dbReference type="EMBL" id="JARMQG010000130">
    <property type="protein sequence ID" value="MED3562986.1"/>
    <property type="molecule type" value="Genomic_DNA"/>
</dbReference>
<accession>A0ABU6N9V5</accession>